<evidence type="ECO:0000313" key="2">
    <source>
        <dbReference type="Proteomes" id="UP001269144"/>
    </source>
</evidence>
<dbReference type="EMBL" id="JAVQLW010000004">
    <property type="protein sequence ID" value="MDS9469813.1"/>
    <property type="molecule type" value="Genomic_DNA"/>
</dbReference>
<dbReference type="RefSeq" id="WP_311162553.1">
    <property type="nucleotide sequence ID" value="NZ_JAVQLW010000004.1"/>
</dbReference>
<dbReference type="Proteomes" id="UP001269144">
    <property type="component" value="Unassembled WGS sequence"/>
</dbReference>
<evidence type="ECO:0000313" key="1">
    <source>
        <dbReference type="EMBL" id="MDS9469813.1"/>
    </source>
</evidence>
<organism evidence="1 2">
    <name type="scientific">Paracoccus aurantius</name>
    <dbReference type="NCBI Taxonomy" id="3073814"/>
    <lineage>
        <taxon>Bacteria</taxon>
        <taxon>Pseudomonadati</taxon>
        <taxon>Pseudomonadota</taxon>
        <taxon>Alphaproteobacteria</taxon>
        <taxon>Rhodobacterales</taxon>
        <taxon>Paracoccaceae</taxon>
        <taxon>Paracoccus</taxon>
    </lineage>
</organism>
<keyword evidence="2" id="KW-1185">Reference proteome</keyword>
<protein>
    <submittedName>
        <fullName evidence="1">Uncharacterized protein</fullName>
    </submittedName>
</protein>
<accession>A0ABU2HXN2</accession>
<gene>
    <name evidence="1" type="ORF">RGQ15_19835</name>
</gene>
<proteinExistence type="predicted"/>
<name>A0ABU2HXN2_9RHOB</name>
<reference evidence="2" key="1">
    <citation type="submission" date="2023-07" db="EMBL/GenBank/DDBJ databases">
        <title>Paracoccus sp. MBLB3053 whole genome sequence.</title>
        <authorList>
            <person name="Hwang C.Y."/>
            <person name="Cho E.-S."/>
            <person name="Seo M.-J."/>
        </authorList>
    </citation>
    <scope>NUCLEOTIDE SEQUENCE [LARGE SCALE GENOMIC DNA]</scope>
    <source>
        <strain evidence="2">MBLB3053</strain>
    </source>
</reference>
<comment type="caution">
    <text evidence="1">The sequence shown here is derived from an EMBL/GenBank/DDBJ whole genome shotgun (WGS) entry which is preliminary data.</text>
</comment>
<sequence>MRTVDLVIERFPQLSTAVRQLFLRDSEFRAICEDFSLALESLHRFEARPDAPMRTEVDDYRNLVRELEEELRRHIEADRKDLRR</sequence>